<sequence>MDKFSNHYKRYGYNLNMRGKLSSVERRIVEILQRDGRASYSEMGKSLGMTHVAVRKHVMRLIEEGVMKVSACLSPRALDLRHAVVLIEASDDKSISKIIEKFRDCPRLIFLSRLIGGNNLIAIMVAEDINVLESITSVCALRTAEGVRRSEVIVGSSIVYPEYLPIRIVERSEVPCGADCGSCGRFKEGLCPGCPAFLHYKGSL</sequence>
<dbReference type="PRINTS" id="PR00033">
    <property type="entry name" value="HTHASNC"/>
</dbReference>
<evidence type="ECO:0000256" key="3">
    <source>
        <dbReference type="ARBA" id="ARBA00023163"/>
    </source>
</evidence>
<gene>
    <name evidence="5" type="ORF">D9Q81_09230</name>
</gene>
<evidence type="ECO:0000259" key="4">
    <source>
        <dbReference type="PROSITE" id="PS50956"/>
    </source>
</evidence>
<protein>
    <submittedName>
        <fullName evidence="5">AsnC family transcriptional regulator</fullName>
    </submittedName>
</protein>
<dbReference type="GO" id="GO:0043565">
    <property type="term" value="F:sequence-specific DNA binding"/>
    <property type="evidence" value="ECO:0007669"/>
    <property type="project" value="InterPro"/>
</dbReference>
<feature type="domain" description="HTH asnC-type" evidence="4">
    <location>
        <begin position="21"/>
        <end position="81"/>
    </location>
</feature>
<dbReference type="InterPro" id="IPR036390">
    <property type="entry name" value="WH_DNA-bd_sf"/>
</dbReference>
<dbReference type="Pfam" id="PF13412">
    <property type="entry name" value="HTH_24"/>
    <property type="match status" value="1"/>
</dbReference>
<comment type="caution">
    <text evidence="5">The sequence shown here is derived from an EMBL/GenBank/DDBJ whole genome shotgun (WGS) entry which is preliminary data.</text>
</comment>
<keyword evidence="3" id="KW-0804">Transcription</keyword>
<evidence type="ECO:0000256" key="1">
    <source>
        <dbReference type="ARBA" id="ARBA00023015"/>
    </source>
</evidence>
<keyword evidence="1" id="KW-0805">Transcription regulation</keyword>
<dbReference type="SUPFAM" id="SSF46785">
    <property type="entry name" value="Winged helix' DNA-binding domain"/>
    <property type="match status" value="1"/>
</dbReference>
<dbReference type="PROSITE" id="PS50956">
    <property type="entry name" value="HTH_ASNC_2"/>
    <property type="match status" value="1"/>
</dbReference>
<accession>A0A3R9PB78</accession>
<dbReference type="GO" id="GO:0043200">
    <property type="term" value="P:response to amino acid"/>
    <property type="evidence" value="ECO:0007669"/>
    <property type="project" value="TreeGrafter"/>
</dbReference>
<dbReference type="InterPro" id="IPR000485">
    <property type="entry name" value="AsnC-type_HTH_dom"/>
</dbReference>
<dbReference type="PANTHER" id="PTHR30154:SF34">
    <property type="entry name" value="TRANSCRIPTIONAL REGULATOR AZLB"/>
    <property type="match status" value="1"/>
</dbReference>
<evidence type="ECO:0000313" key="6">
    <source>
        <dbReference type="Proteomes" id="UP000278149"/>
    </source>
</evidence>
<reference evidence="5 6" key="1">
    <citation type="submission" date="2018-10" db="EMBL/GenBank/DDBJ databases">
        <title>Co-occurring genomic capacity for anaerobic methane metabolism and dissimilatory sulfite reduction discovered in the Korarchaeota.</title>
        <authorList>
            <person name="Mckay L.J."/>
            <person name="Dlakic M."/>
            <person name="Fields M.W."/>
            <person name="Delmont T.O."/>
            <person name="Eren A.M."/>
            <person name="Jay Z.J."/>
            <person name="Klingelsmith K.B."/>
            <person name="Rusch D.B."/>
            <person name="Inskeep W.P."/>
        </authorList>
    </citation>
    <scope>NUCLEOTIDE SEQUENCE [LARGE SCALE GENOMIC DNA]</scope>
    <source>
        <strain evidence="5 6">WS</strain>
    </source>
</reference>
<dbReference type="GO" id="GO:0005829">
    <property type="term" value="C:cytosol"/>
    <property type="evidence" value="ECO:0007669"/>
    <property type="project" value="TreeGrafter"/>
</dbReference>
<keyword evidence="2" id="KW-0238">DNA-binding</keyword>
<proteinExistence type="predicted"/>
<dbReference type="AlphaFoldDB" id="A0A3R9PB78"/>
<dbReference type="InterPro" id="IPR019888">
    <property type="entry name" value="Tscrpt_reg_AsnC-like"/>
</dbReference>
<dbReference type="Proteomes" id="UP000278149">
    <property type="component" value="Unassembled WGS sequence"/>
</dbReference>
<dbReference type="SMART" id="SM00344">
    <property type="entry name" value="HTH_ASNC"/>
    <property type="match status" value="1"/>
</dbReference>
<dbReference type="InterPro" id="IPR036388">
    <property type="entry name" value="WH-like_DNA-bd_sf"/>
</dbReference>
<evidence type="ECO:0000313" key="5">
    <source>
        <dbReference type="EMBL" id="RSN67051.1"/>
    </source>
</evidence>
<organism evidence="5 6">
    <name type="scientific">Candidatus Korarchaeum cryptofilum</name>
    <dbReference type="NCBI Taxonomy" id="498846"/>
    <lineage>
        <taxon>Archaea</taxon>
        <taxon>Thermoproteota</taxon>
        <taxon>Candidatus Korarchaeia</taxon>
        <taxon>Candidatus Korarchaeales</taxon>
        <taxon>Candidatus Korarchaeaceae</taxon>
        <taxon>Candidatus Korarchaeum</taxon>
    </lineage>
</organism>
<dbReference type="EMBL" id="RCOR01000050">
    <property type="protein sequence ID" value="RSN67051.1"/>
    <property type="molecule type" value="Genomic_DNA"/>
</dbReference>
<dbReference type="Gene3D" id="1.10.10.10">
    <property type="entry name" value="Winged helix-like DNA-binding domain superfamily/Winged helix DNA-binding domain"/>
    <property type="match status" value="1"/>
</dbReference>
<dbReference type="PANTHER" id="PTHR30154">
    <property type="entry name" value="LEUCINE-RESPONSIVE REGULATORY PROTEIN"/>
    <property type="match status" value="1"/>
</dbReference>
<name>A0A3R9PB78_9CREN</name>
<evidence type="ECO:0000256" key="2">
    <source>
        <dbReference type="ARBA" id="ARBA00023125"/>
    </source>
</evidence>